<dbReference type="Proteomes" id="UP000717328">
    <property type="component" value="Unassembled WGS sequence"/>
</dbReference>
<dbReference type="EMBL" id="JABCKI010005726">
    <property type="protein sequence ID" value="KAG5639268.1"/>
    <property type="molecule type" value="Genomic_DNA"/>
</dbReference>
<accession>A0A9P7K6U9</accession>
<dbReference type="OrthoDB" id="3365211at2759"/>
<keyword evidence="2" id="KW-0812">Transmembrane</keyword>
<dbReference type="PANTHER" id="PTHR35872">
    <property type="entry name" value="INTEGRAL MEMBRANE PROTEIN (AFU_ORTHOLOGUE AFUA_5G07110)"/>
    <property type="match status" value="1"/>
</dbReference>
<keyword evidence="2" id="KW-0472">Membrane</keyword>
<comment type="caution">
    <text evidence="3">The sequence shown here is derived from an EMBL/GenBank/DDBJ whole genome shotgun (WGS) entry which is preliminary data.</text>
</comment>
<protein>
    <submittedName>
        <fullName evidence="3">Uncharacterized protein</fullName>
    </submittedName>
</protein>
<evidence type="ECO:0000313" key="4">
    <source>
        <dbReference type="Proteomes" id="UP000717328"/>
    </source>
</evidence>
<proteinExistence type="predicted"/>
<evidence type="ECO:0000256" key="2">
    <source>
        <dbReference type="SAM" id="Phobius"/>
    </source>
</evidence>
<feature type="transmembrane region" description="Helical" evidence="2">
    <location>
        <begin position="12"/>
        <end position="33"/>
    </location>
</feature>
<reference evidence="3" key="1">
    <citation type="submission" date="2021-02" db="EMBL/GenBank/DDBJ databases">
        <authorList>
            <person name="Nieuwenhuis M."/>
            <person name="Van De Peppel L.J.J."/>
        </authorList>
    </citation>
    <scope>NUCLEOTIDE SEQUENCE</scope>
    <source>
        <strain evidence="3">D49</strain>
    </source>
</reference>
<dbReference type="PANTHER" id="PTHR35872:SF2">
    <property type="entry name" value="INTEGRAL MEMBRANE PROTEIN (AFU_ORTHOLOGUE AFUA_5G07110)"/>
    <property type="match status" value="1"/>
</dbReference>
<reference evidence="3" key="2">
    <citation type="submission" date="2021-10" db="EMBL/GenBank/DDBJ databases">
        <title>Phylogenomics reveals ancestral predisposition of the termite-cultivated fungus Termitomyces towards a domesticated lifestyle.</title>
        <authorList>
            <person name="Auxier B."/>
            <person name="Grum-Grzhimaylo A."/>
            <person name="Cardenas M.E."/>
            <person name="Lodge J.D."/>
            <person name="Laessoe T."/>
            <person name="Pedersen O."/>
            <person name="Smith M.E."/>
            <person name="Kuyper T.W."/>
            <person name="Franco-Molano E.A."/>
            <person name="Baroni T.J."/>
            <person name="Aanen D.K."/>
        </authorList>
    </citation>
    <scope>NUCLEOTIDE SEQUENCE</scope>
    <source>
        <strain evidence="3">D49</strain>
    </source>
</reference>
<organism evidence="3 4">
    <name type="scientific">Sphagnurus paluster</name>
    <dbReference type="NCBI Taxonomy" id="117069"/>
    <lineage>
        <taxon>Eukaryota</taxon>
        <taxon>Fungi</taxon>
        <taxon>Dikarya</taxon>
        <taxon>Basidiomycota</taxon>
        <taxon>Agaricomycotina</taxon>
        <taxon>Agaricomycetes</taxon>
        <taxon>Agaricomycetidae</taxon>
        <taxon>Agaricales</taxon>
        <taxon>Tricholomatineae</taxon>
        <taxon>Lyophyllaceae</taxon>
        <taxon>Sphagnurus</taxon>
    </lineage>
</organism>
<feature type="region of interest" description="Disordered" evidence="1">
    <location>
        <begin position="86"/>
        <end position="113"/>
    </location>
</feature>
<evidence type="ECO:0000256" key="1">
    <source>
        <dbReference type="SAM" id="MobiDB-lite"/>
    </source>
</evidence>
<keyword evidence="2" id="KW-1133">Transmembrane helix</keyword>
<dbReference type="AlphaFoldDB" id="A0A9P7K6U9"/>
<gene>
    <name evidence="3" type="ORF">H0H81_004929</name>
</gene>
<name>A0A9P7K6U9_9AGAR</name>
<evidence type="ECO:0000313" key="3">
    <source>
        <dbReference type="EMBL" id="KAG5639268.1"/>
    </source>
</evidence>
<sequence length="113" mass="12626">MWGLDRFQRPAWSTGTLIPCSFLCGISAAVFIWRGGQKTKRVAKVEERLRAALRAQDNEDLKHNAGPNYLRPNLGEKMVQVTEVEESETAIDEQMTIPSIPSSQGHKDLSPMS</sequence>
<keyword evidence="4" id="KW-1185">Reference proteome</keyword>